<keyword evidence="2 9" id="KW-0812">Transmembrane</keyword>
<accession>A0A7D9HIR2</accession>
<name>A0A7D9HIR2_PARCT</name>
<feature type="transmembrane region" description="Helical" evidence="9">
    <location>
        <begin position="268"/>
        <end position="290"/>
    </location>
</feature>
<keyword evidence="12" id="KW-1185">Reference proteome</keyword>
<keyword evidence="3" id="KW-0732">Signal</keyword>
<evidence type="ECO:0000256" key="8">
    <source>
        <dbReference type="SAM" id="MobiDB-lite"/>
    </source>
</evidence>
<keyword evidence="5 9" id="KW-0472">Membrane</keyword>
<gene>
    <name evidence="11" type="ORF">PACLA_8A080210</name>
</gene>
<sequence>MASSKYSEHCFIICLLGLTSVTYVTLGDSVILSYSMPVGQTIRNGRVHYKDTSYNGVIINGFHKNGTGILIDGKFGPANAKLLKGDGWVGWSSFLTQSQYIDITFEFSSVRKFTNVILTANVDKKRDNAVFNRSQIFFSSTQDSLSNASFLQYCPRDFQAKNDPYNANVTLSLCENTARFIKLRLYFSGRWLLISEISFNSVPVSTDETMRDCSRNTAAGCTATQLSTESSATTPIPGCEYCTTLTIVTNVTASLPAESSSGSSNLQLTIIIVCIILIVIVLLVVIFLLYRRRALCFGKMKQRNKTDKNVEDAKEPAYDTINDNLCDMENERAPEASQNNQEPVYSAADDGTEPYEEVEISPPSVYAELDRNRQDEATNDADGSPSSVYAELDRKRQDETTNDGACQKLLKREGDSGYVIPADGSPSSVYAELDRKRQDETTDDGTYQKLLKRDSDYVIPAHTEAESSYEEVGKIKTPPGYKELDNTKRVQDDSACYQKLIKR</sequence>
<feature type="region of interest" description="Disordered" evidence="8">
    <location>
        <begin position="417"/>
        <end position="447"/>
    </location>
</feature>
<dbReference type="OrthoDB" id="6071166at2759"/>
<reference evidence="11" key="1">
    <citation type="submission" date="2020-04" db="EMBL/GenBank/DDBJ databases">
        <authorList>
            <person name="Alioto T."/>
            <person name="Alioto T."/>
            <person name="Gomez Garrido J."/>
        </authorList>
    </citation>
    <scope>NUCLEOTIDE SEQUENCE</scope>
    <source>
        <strain evidence="11">A484AB</strain>
    </source>
</reference>
<keyword evidence="6" id="KW-1015">Disulfide bond</keyword>
<evidence type="ECO:0000259" key="10">
    <source>
        <dbReference type="Pfam" id="PF21114"/>
    </source>
</evidence>
<feature type="domain" description="Discoidin" evidence="10">
    <location>
        <begin position="31"/>
        <end position="201"/>
    </location>
</feature>
<keyword evidence="7" id="KW-0325">Glycoprotein</keyword>
<evidence type="ECO:0000256" key="3">
    <source>
        <dbReference type="ARBA" id="ARBA00022729"/>
    </source>
</evidence>
<proteinExistence type="predicted"/>
<evidence type="ECO:0000256" key="5">
    <source>
        <dbReference type="ARBA" id="ARBA00023136"/>
    </source>
</evidence>
<evidence type="ECO:0000256" key="6">
    <source>
        <dbReference type="ARBA" id="ARBA00023157"/>
    </source>
</evidence>
<dbReference type="AlphaFoldDB" id="A0A7D9HIR2"/>
<evidence type="ECO:0000313" key="11">
    <source>
        <dbReference type="EMBL" id="CAB3986120.1"/>
    </source>
</evidence>
<evidence type="ECO:0000256" key="4">
    <source>
        <dbReference type="ARBA" id="ARBA00022989"/>
    </source>
</evidence>
<dbReference type="InterPro" id="IPR048525">
    <property type="entry name" value="DDR1-2_DS-like"/>
</dbReference>
<evidence type="ECO:0000256" key="1">
    <source>
        <dbReference type="ARBA" id="ARBA00004479"/>
    </source>
</evidence>
<feature type="region of interest" description="Disordered" evidence="8">
    <location>
        <begin position="375"/>
        <end position="404"/>
    </location>
</feature>
<organism evidence="11 12">
    <name type="scientific">Paramuricea clavata</name>
    <name type="common">Red gorgonian</name>
    <name type="synonym">Violescent sea-whip</name>
    <dbReference type="NCBI Taxonomy" id="317549"/>
    <lineage>
        <taxon>Eukaryota</taxon>
        <taxon>Metazoa</taxon>
        <taxon>Cnidaria</taxon>
        <taxon>Anthozoa</taxon>
        <taxon>Octocorallia</taxon>
        <taxon>Malacalcyonacea</taxon>
        <taxon>Plexauridae</taxon>
        <taxon>Paramuricea</taxon>
    </lineage>
</organism>
<keyword evidence="4 9" id="KW-1133">Transmembrane helix</keyword>
<comment type="caution">
    <text evidence="11">The sequence shown here is derived from an EMBL/GenBank/DDBJ whole genome shotgun (WGS) entry which is preliminary data.</text>
</comment>
<dbReference type="Proteomes" id="UP001152795">
    <property type="component" value="Unassembled WGS sequence"/>
</dbReference>
<dbReference type="GO" id="GO:0016020">
    <property type="term" value="C:membrane"/>
    <property type="evidence" value="ECO:0007669"/>
    <property type="project" value="UniProtKB-SubCell"/>
</dbReference>
<protein>
    <recommendedName>
        <fullName evidence="10">Discoidin domain-containing protein</fullName>
    </recommendedName>
</protein>
<dbReference type="Pfam" id="PF21114">
    <property type="entry name" value="DDR1-2_DS-like"/>
    <property type="match status" value="1"/>
</dbReference>
<dbReference type="Gene3D" id="2.60.120.1190">
    <property type="match status" value="1"/>
</dbReference>
<comment type="subcellular location">
    <subcellularLocation>
        <location evidence="1">Membrane</location>
        <topology evidence="1">Single-pass type I membrane protein</topology>
    </subcellularLocation>
</comment>
<evidence type="ECO:0000313" key="12">
    <source>
        <dbReference type="Proteomes" id="UP001152795"/>
    </source>
</evidence>
<dbReference type="EMBL" id="CACRXK020000966">
    <property type="protein sequence ID" value="CAB3986120.1"/>
    <property type="molecule type" value="Genomic_DNA"/>
</dbReference>
<evidence type="ECO:0000256" key="7">
    <source>
        <dbReference type="ARBA" id="ARBA00023180"/>
    </source>
</evidence>
<feature type="compositionally biased region" description="Acidic residues" evidence="8">
    <location>
        <begin position="350"/>
        <end position="359"/>
    </location>
</feature>
<feature type="region of interest" description="Disordered" evidence="8">
    <location>
        <begin position="332"/>
        <end position="359"/>
    </location>
</feature>
<evidence type="ECO:0000256" key="2">
    <source>
        <dbReference type="ARBA" id="ARBA00022692"/>
    </source>
</evidence>
<evidence type="ECO:0000256" key="9">
    <source>
        <dbReference type="SAM" id="Phobius"/>
    </source>
</evidence>